<dbReference type="EMBL" id="JACTAM010000014">
    <property type="protein sequence ID" value="KAI2656750.1"/>
    <property type="molecule type" value="Genomic_DNA"/>
</dbReference>
<evidence type="ECO:0000256" key="7">
    <source>
        <dbReference type="ARBA" id="ARBA00023136"/>
    </source>
</evidence>
<feature type="domain" description="Cadherin" evidence="17">
    <location>
        <begin position="36"/>
        <end position="150"/>
    </location>
</feature>
<dbReference type="PROSITE" id="PS01186">
    <property type="entry name" value="EGF_2"/>
    <property type="match status" value="1"/>
</dbReference>
<evidence type="ECO:0000256" key="8">
    <source>
        <dbReference type="ARBA" id="ARBA00023157"/>
    </source>
</evidence>
<evidence type="ECO:0000256" key="11">
    <source>
        <dbReference type="PROSITE-ProRule" id="PRU00076"/>
    </source>
</evidence>
<feature type="domain" description="Cadherin" evidence="17">
    <location>
        <begin position="922"/>
        <end position="1028"/>
    </location>
</feature>
<dbReference type="PANTHER" id="PTHR24026:SF126">
    <property type="entry name" value="PROTOCADHERIN FAT 4"/>
    <property type="match status" value="1"/>
</dbReference>
<feature type="domain" description="Cadherin" evidence="17">
    <location>
        <begin position="565"/>
        <end position="689"/>
    </location>
</feature>
<proteinExistence type="predicted"/>
<evidence type="ECO:0000313" key="19">
    <source>
        <dbReference type="Proteomes" id="UP000830375"/>
    </source>
</evidence>
<feature type="signal peptide" evidence="14">
    <location>
        <begin position="1"/>
        <end position="24"/>
    </location>
</feature>
<name>A0ABQ8M1I0_LABRO</name>
<evidence type="ECO:0000256" key="1">
    <source>
        <dbReference type="ARBA" id="ARBA00004370"/>
    </source>
</evidence>
<evidence type="ECO:0000256" key="3">
    <source>
        <dbReference type="ARBA" id="ARBA00022692"/>
    </source>
</evidence>
<feature type="domain" description="EGF-like" evidence="16">
    <location>
        <begin position="4114"/>
        <end position="4151"/>
    </location>
</feature>
<dbReference type="InterPro" id="IPR020894">
    <property type="entry name" value="Cadherin_CS"/>
</dbReference>
<evidence type="ECO:0000256" key="4">
    <source>
        <dbReference type="ARBA" id="ARBA00022737"/>
    </source>
</evidence>
<reference evidence="18 19" key="1">
    <citation type="submission" date="2022-01" db="EMBL/GenBank/DDBJ databases">
        <title>A high-quality chromosome-level genome assembly of rohu carp, Labeo rohita.</title>
        <authorList>
            <person name="Arick M.A. II"/>
            <person name="Hsu C.-Y."/>
            <person name="Magbanua Z."/>
            <person name="Pechanova O."/>
            <person name="Grover C."/>
            <person name="Miller E."/>
            <person name="Thrash A."/>
            <person name="Ezzel L."/>
            <person name="Alam S."/>
            <person name="Benzie J."/>
            <person name="Hamilton M."/>
            <person name="Karsi A."/>
            <person name="Lawrence M.L."/>
            <person name="Peterson D.G."/>
        </authorList>
    </citation>
    <scope>NUCLEOTIDE SEQUENCE [LARGE SCALE GENOMIC DNA]</scope>
    <source>
        <strain evidence="19">BAU-BD-2019</strain>
        <tissue evidence="18">Blood</tissue>
    </source>
</reference>
<dbReference type="SUPFAM" id="SSF49899">
    <property type="entry name" value="Concanavalin A-like lectins/glucanases"/>
    <property type="match status" value="1"/>
</dbReference>
<keyword evidence="19" id="KW-1185">Reference proteome</keyword>
<dbReference type="Pfam" id="PF00008">
    <property type="entry name" value="EGF"/>
    <property type="match status" value="1"/>
</dbReference>
<evidence type="ECO:0000256" key="9">
    <source>
        <dbReference type="ARBA" id="ARBA00023180"/>
    </source>
</evidence>
<evidence type="ECO:0000313" key="18">
    <source>
        <dbReference type="EMBL" id="KAI2656750.1"/>
    </source>
</evidence>
<dbReference type="InterPro" id="IPR015919">
    <property type="entry name" value="Cadherin-like_sf"/>
</dbReference>
<evidence type="ECO:0000256" key="14">
    <source>
        <dbReference type="SAM" id="SignalP"/>
    </source>
</evidence>
<dbReference type="CDD" id="cd00054">
    <property type="entry name" value="EGF_CA"/>
    <property type="match status" value="1"/>
</dbReference>
<feature type="domain" description="Cadherin" evidence="17">
    <location>
        <begin position="2588"/>
        <end position="2694"/>
    </location>
</feature>
<feature type="domain" description="Cadherin" evidence="17">
    <location>
        <begin position="2280"/>
        <end position="2383"/>
    </location>
</feature>
<feature type="chain" id="PRO_5046379561" evidence="14">
    <location>
        <begin position="25"/>
        <end position="4510"/>
    </location>
</feature>
<feature type="domain" description="Cadherin" evidence="17">
    <location>
        <begin position="2999"/>
        <end position="3100"/>
    </location>
</feature>
<feature type="domain" description="Cadherin" evidence="17">
    <location>
        <begin position="459"/>
        <end position="564"/>
    </location>
</feature>
<feature type="domain" description="Cadherin" evidence="17">
    <location>
        <begin position="2484"/>
        <end position="2587"/>
    </location>
</feature>
<feature type="domain" description="Cadherin" evidence="17">
    <location>
        <begin position="2695"/>
        <end position="2800"/>
    </location>
</feature>
<comment type="subcellular location">
    <subcellularLocation>
        <location evidence="1">Membrane</location>
    </subcellularLocation>
</comment>
<feature type="domain" description="Cadherin" evidence="17">
    <location>
        <begin position="1029"/>
        <end position="1085"/>
    </location>
</feature>
<dbReference type="InterPro" id="IPR056286">
    <property type="entry name" value="Cadherin_CELSR1-3_9th"/>
</dbReference>
<dbReference type="PROSITE" id="PS50268">
    <property type="entry name" value="CADHERIN_2"/>
    <property type="match status" value="32"/>
</dbReference>
<dbReference type="InterPro" id="IPR002126">
    <property type="entry name" value="Cadherin-like_dom"/>
</dbReference>
<dbReference type="PROSITE" id="PS50025">
    <property type="entry name" value="LAM_G_DOMAIN"/>
    <property type="match status" value="1"/>
</dbReference>
<feature type="domain" description="Cadherin" evidence="17">
    <location>
        <begin position="2078"/>
        <end position="2178"/>
    </location>
</feature>
<dbReference type="InterPro" id="IPR001791">
    <property type="entry name" value="Laminin_G"/>
</dbReference>
<keyword evidence="6 13" id="KW-1133">Transmembrane helix</keyword>
<evidence type="ECO:0000256" key="13">
    <source>
        <dbReference type="SAM" id="Phobius"/>
    </source>
</evidence>
<feature type="domain" description="Cadherin" evidence="17">
    <location>
        <begin position="1456"/>
        <end position="1561"/>
    </location>
</feature>
<dbReference type="Gene3D" id="2.60.120.200">
    <property type="match status" value="1"/>
</dbReference>
<feature type="domain" description="Cadherin" evidence="17">
    <location>
        <begin position="3306"/>
        <end position="3407"/>
    </location>
</feature>
<dbReference type="SUPFAM" id="SSF49313">
    <property type="entry name" value="Cadherin-like"/>
    <property type="match status" value="33"/>
</dbReference>
<evidence type="ECO:0000256" key="6">
    <source>
        <dbReference type="ARBA" id="ARBA00022989"/>
    </source>
</evidence>
<dbReference type="Gene3D" id="2.60.40.60">
    <property type="entry name" value="Cadherins"/>
    <property type="match status" value="33"/>
</dbReference>
<feature type="disulfide bond" evidence="11">
    <location>
        <begin position="4181"/>
        <end position="4190"/>
    </location>
</feature>
<dbReference type="Pfam" id="PF00028">
    <property type="entry name" value="Cadherin"/>
    <property type="match status" value="26"/>
</dbReference>
<feature type="domain" description="Laminin G" evidence="15">
    <location>
        <begin position="3942"/>
        <end position="4111"/>
    </location>
</feature>
<feature type="disulfide bond" evidence="11">
    <location>
        <begin position="4141"/>
        <end position="4150"/>
    </location>
</feature>
<evidence type="ECO:0000256" key="5">
    <source>
        <dbReference type="ARBA" id="ARBA00022837"/>
    </source>
</evidence>
<keyword evidence="4" id="KW-0677">Repeat</keyword>
<accession>A0ABQ8M1I0</accession>
<evidence type="ECO:0000256" key="12">
    <source>
        <dbReference type="SAM" id="MobiDB-lite"/>
    </source>
</evidence>
<feature type="domain" description="Cadherin" evidence="17">
    <location>
        <begin position="1090"/>
        <end position="1193"/>
    </location>
</feature>
<sequence length="4510" mass="497983">MAFSDTAIILIVIAALGTLTRCQGSLVKDNSLLRFTHHLYNASIYENCAPKTYTESPVRMGIVLSDAFWDIKYKIVSGDDDGLFKAEEVTVGDFCFLRIKTRSSYSAVLNREVRDMYTLTVEATESTYDNRARTKVSIQVLDTNDLKPLFYPASYHVLIKEDTPIKSSLVRVSATDADIGSNADFYYSFTTRSHPFAVDPFTGTVTLIKRLDASQRDRYELTVLAEDRTKKISGVQKFGNVATVVVTIQKVTENFTLVSTATPQTDGDKISVNVKTNPKEMEKVASLSIVEGDPLKSFQVIPSTFHDGGFQLVSTKRIDWSQNPFGLNISLQAKDKRQNPPLLTPMQTMHIPSPSQVKPLTFEREVYHVNLSEFSPPKSHVVRVSVGLNFKNTTYRIKENPDSYKFKISAKTGVIMTSQTLDFEKHSHYEFDVIANGGEAFTRVVVDIIDENDNAPRFTLPSYQASLPENVPIGTSILAVSAIDVDKDNNGFVTYSIANTSPVPFNIDPLTGVISTSQEFDYELMKRWYHLRIWAADSGSPFNRVSECSATITMTNVNDNVPVFERVACNASIPRDFGVGKSIAEMSALDLDELQQIIYRIESGNDDGLFSIDPVSGSIKLAKAIPPNYEGSPVYTLKITATDGKYNADPNTVTVRVIGKGEGAITHCEETGITRQLTEKLIESFKPSLNAKEEEYISDVHIINQHSPKFIAGTLSSIDIREDFALDRSVLQFKATDNDSGFNGKLVYAISSGNEDGCFTIDMSTGELKVISALDREQKEFYILNITVYDLGFPQTSTWKLLAVNVLDANDNPPVFSQPRYVVNIPENTEVDKSIFKVTAVDLDSEDNGAFKYSLLSFTDLFKIDEVTGVVKVTGPLDRETFSRYDLTIEARDQAKLDPQLFSFADLIVVLEDINDNPPKFVPTIYKIKVPEDVPSGTVLLWVESFDLDLDSGGLISYNLKNTEAGMFFLDTSTGCLTLERELDFEKQRFYNLTVRAVDHGKPRSLSSSCFIEVEVLDVNENLHRPLFNQFVHNAAVQEDATVGTSVLTLTAVDNDLGQDGVVRYYIHDGSGLGVYIEVWDINDNPPELSQPVYFGSLQENLPKDKSVLKVSATDMDKSSEGKLTFQILDSQRIYFTIDAKTGVISTLAPLDREQKAEHIIEVMVSDEGAPPLSSTATVVIEVLDENDNSPQFSHKLFQVKLPERRSTAGPQEIYRMVAGDDDVGPNGKITYSLEDDSEDRFDIHPETGVVTARGEFVRGNYSILTIQAKDQGSPSRMSKARLHVEWLPQPEPSTDVLAFDEPPFNYVVMETDPVTDMVGIIRTEIPKNLLLFDIIVLLVGGLVPLWCYLCQEADLSSDTFLQMTSQSTRGAAFLTALPSVSLRLCMQHIFARSGDEEQDFYIEKNTGSIVKARRLDAGKKSHYNLTVRVTDGFQAITTQAYIQVVDINEHRPMFLKSLYEVRVPEDTSPWKEILHISAHDADANSGLFYSIHSSLNPDSLKYFHLDQRSGVLVMKEELDYETISTHTLIVMVRDEKIPIKKNFAKVVVHVEDCNDHNPSFLSSHYESTISNLALTGTEVLRVKALDKDTGSNAEIVYSFHSGGKVDGAFEIDQETGSIHVSDALDKLAQEQYHLTVKATDQGFPQRSALCPVTITIKLSEFTPPRFSSEEYITEISEALPPGSPALSVSASCPSSVLYRINEGDPNGTFHININSGLLSVHNALDFEQHPSYRLIIRATNTAGVSSDAVVYIYVIDENDNAPVFHQDTYYGQISESAPVNSMVTGENNTPLVIKASDADKDTNALLVFQILEPAAQKVFKIDPSMGTIFLKSTVDYEATPEFSFTVQVWDSGEPSLSASKPCKVNIHVLDINDCPPKFALPAYETTLTLPVFKDMELIKVTAHDADSAVAYMISESTNKNAFKIDRSTGIISVNDSSELQPRNELKITASDGLYKDTTLVKFNITNATKTTLKFEDRMHVGTVLENSTSIKILAVLRTTGCYLNEPLQYTVLNPHGKFAVVPSSGVLQTTGIPFDREEQNEYDVAVEVRDMRRPPRVDVTHVKVYIDDINDNAPEISNLPHSLLISDETEAGDVLFQVLATDKDSGENGSILFSLEDDFNLFRIDRYIGDVSLLRPLDFESLNKYVLTVLVSDEGEPSLSAAETLYVQVQNRSHPIFQSLYYPLKLPENIKPFTTILHVQARNPEGYRLIYNLEEDNASRLFNIDFKTGVLSVTDFLDFETQTKHILTVRATDSVTGTFAEAKVEIDVEDINDNAPVFQSLSYVADVSEGLPIGTSVLQVLAVDRDSGKNSDITYQLVDKENEFFEIDRQSGILSTLQVLDYEASQQFTLKVKATDKGAPPLSGEAQIIVNVVDVNDNPPDFSEPSYRASLDEKATCGHIVIKVQASDPDSKDDLQYKILSGNEGRYFSINESSGLISFSNVCKRNLDPFYNLTVAVSDGVFQKTAPVNIDMTNGNKHSPYFSQNIYEADLAENAEVGTRVIRLAAIDPDDGPYGSVDYTIINKLADEKFSIDEDGQIVTSQSLDRENPSQRVIAIKVMAKDGGGRVGFCTVKIILTDENDNAPHFKASEYQVSIQSTVNKGSPVIQIMAYDADEGKNADVTYTVEEAEEVTEDVIEVNPFTGVVSVKESLVGLENKIFSFKVKARDGGIPFYNSSVPVQVKVVPPEVTLPQFTEPLYSFSASEDLPIGYEIGTVKADADMPLIYSLVNGNTIDSNNEHVFAVDKDSGTLVVQKNIDHEKTKVYKIDVIAQGSHNGTDLASLVSVHIEVQDVNDNPPVFEADPYEAFLAENLPPGTTVIQVTASDADTNINGEVSYTLEPESDDIGDMFTIDSQTGWITTFKRADSETKQLYRFYVVATDHGDSVKLSSSVLVKVTITDENDNPPQFTEELYQGSILENSRPGETIVTLTTADKDVSAENRQIVCYITDGDPLGQFSVMAVGEEWTVISKSPLDREDKDRYNLKIIATDGRFQTSANVELLYTEAVMENSPAGLFILKISASDPDIGTNGQVSFTLHGPNADKFHLDSKTGELFTLAVLDRERETEYDLVVKATDGGGRSCQADVTLMVQDMNDNPPQFSTSHYEITVFDNTTIRTPIAVIYAKDPDTEVRYSLQGADSGFFSLDEISGILRLERSLADETKSTYEMKVKATDRGLPRHLFSFATVTVHVVILSDYQPLFLSSEYYVQIPESLQIGSEVISVSALAKDGTESEPVRYTIISGNEDGRFQINPMTGLLSVNSALDFELCHEYYLSVEGARGKPSLTDIATVIINITDVNDNPPVFNRSSYSAVIAEDISPGHMVRAVDLDEPPNNFIIYSIVSGDPKQQFSIDPRSGHVTVRSMLDREEITHYSLTVQAADEGDPPLSSAVQVTVTVSDVNDNPPMFSQINHSLVLQEGEAVGSGILQLLVTDRDTPQNGPPFSFHIVSGNEDRSFNIDQGGLLSVSSPLRRRGKPQHLLKIQVTDSGHPPLSSICVVKINITEQSRYPPTVTPLEVFITTAGGTISKRVIGKLHATDQDPQDVLTYKLVSDGLDQGLFSVDPVDGKIVVEKNLDPGLYQLNVSVSDGKFSIWAGVKVYVWAAAQHDLDQGFTLQLAGLSAEEFVSDHWRGLQRNLGLELNIPRQELHIASLQQQPNSVNMEVLLVRRAQDGSVQPVSAQRLTGVLSTVEDTLGLNVLRLKHDGCVGAGCPPRGCRNAVVMRQGRMSNYATTRANFITPQHSWESVCTCNESAVSFDGKGYLKYLYQMEEGKENFHLSLRLKTSATEGTVMSTNASDWGKLEVRHFSEVFCLAQKAYFKRIAVGINLKHKENPAIQITIERSQETSLHPRQIQCPNLYLWVLKTGKLDRFIVADGLQKELLNMVIQEIFRAFIFTRCKAIHDIIHHCPRGTKAQIVHSLSMSSLGKSSSSFFVLISPPPPLHTQLSPAQQNQTAAPERWEHTLPTVQKHNLSNLAQQELRLLFSNLGTVCKYALKLAETLLKSVFVDLHVANHPVADGRWHHVSLDVNGTTLRLTIDASHSNSVVLPQPCRLSQSGGALILASSNPSTDAEQLGFTGCLESVQFNGEAVRGQEGMTGTGPQIGRLFGIYQCCSDVKICASNPCENGGTCVEDPSGEFRCSCLSPYFGSRCENGILPDDPCASQPCANGLCTPNNQGYICNCSAQIAGNRCQNACTPNPCLAGFACSVAGNSIHCERTTSPPYVEIAEICAGILGLVLLVVAFVFIRKHYVSRKKHKSGCVQDSNGYFPTLPKTMMKETEISSPMEISTLIGSVGDLDSSPFRSLKPHEQRELGPQVGSRSQRPQGPVICSVAPNLPPPPSTSSDNDSIMKSNWEHDYEVYPADPDYYGRPTVQDFPQFDIVESTYSTATTESRRNSRFGGFPFPLDRADRRAPLPPCYSNQNLDDFLGPDGLPLPSSQCPNEYTAISYYPTQHARSLDNVSSGYKRLSVRLSVAQPSYADGDGSTRRTPRSYAGSDMVESDYGSCEEVMF</sequence>
<keyword evidence="2 11" id="KW-0245">EGF-like domain</keyword>
<feature type="domain" description="Cadherin" evidence="17">
    <location>
        <begin position="151"/>
        <end position="265"/>
    </location>
</feature>
<evidence type="ECO:0000259" key="17">
    <source>
        <dbReference type="PROSITE" id="PS50268"/>
    </source>
</evidence>
<dbReference type="PANTHER" id="PTHR24026">
    <property type="entry name" value="FAT ATYPICAL CADHERIN-RELATED"/>
    <property type="match status" value="1"/>
</dbReference>
<keyword evidence="3 13" id="KW-0812">Transmembrane</keyword>
<keyword evidence="7 13" id="KW-0472">Membrane</keyword>
<feature type="domain" description="Cadherin" evidence="17">
    <location>
        <begin position="1967"/>
        <end position="2077"/>
    </location>
</feature>
<keyword evidence="9" id="KW-0325">Glycoprotein</keyword>
<feature type="domain" description="Cadherin" evidence="17">
    <location>
        <begin position="1668"/>
        <end position="1765"/>
    </location>
</feature>
<keyword evidence="5 10" id="KW-0106">Calcium</keyword>
<gene>
    <name evidence="18" type="ORF">H4Q32_020742</name>
</gene>
<feature type="domain" description="Cadherin" evidence="17">
    <location>
        <begin position="3408"/>
        <end position="3512"/>
    </location>
</feature>
<feature type="disulfide bond" evidence="11">
    <location>
        <begin position="4160"/>
        <end position="4170"/>
    </location>
</feature>
<feature type="domain" description="Cadherin" evidence="17">
    <location>
        <begin position="3202"/>
        <end position="3305"/>
    </location>
</feature>
<feature type="region of interest" description="Disordered" evidence="12">
    <location>
        <begin position="4476"/>
        <end position="4498"/>
    </location>
</feature>
<dbReference type="PROSITE" id="PS00022">
    <property type="entry name" value="EGF_1"/>
    <property type="match status" value="2"/>
</dbReference>
<dbReference type="Proteomes" id="UP000830375">
    <property type="component" value="Unassembled WGS sequence"/>
</dbReference>
<feature type="domain" description="Cadherin" evidence="17">
    <location>
        <begin position="3531"/>
        <end position="3587"/>
    </location>
</feature>
<dbReference type="SMART" id="SM00181">
    <property type="entry name" value="EGF"/>
    <property type="match status" value="2"/>
</dbReference>
<dbReference type="Pfam" id="PF02210">
    <property type="entry name" value="Laminin_G_2"/>
    <property type="match status" value="1"/>
</dbReference>
<feature type="transmembrane region" description="Helical" evidence="13">
    <location>
        <begin position="4225"/>
        <end position="4245"/>
    </location>
</feature>
<feature type="domain" description="Cadherin" evidence="17">
    <location>
        <begin position="2909"/>
        <end position="2990"/>
    </location>
</feature>
<feature type="domain" description="Cadherin" evidence="17">
    <location>
        <begin position="1401"/>
        <end position="1455"/>
    </location>
</feature>
<comment type="caution">
    <text evidence="18">The sequence shown here is derived from an EMBL/GenBank/DDBJ whole genome shotgun (WGS) entry which is preliminary data.</text>
</comment>
<dbReference type="InterPro" id="IPR000742">
    <property type="entry name" value="EGF"/>
</dbReference>
<feature type="domain" description="Cadherin" evidence="17">
    <location>
        <begin position="712"/>
        <end position="816"/>
    </location>
</feature>
<evidence type="ECO:0000259" key="15">
    <source>
        <dbReference type="PROSITE" id="PS50025"/>
    </source>
</evidence>
<evidence type="ECO:0000256" key="2">
    <source>
        <dbReference type="ARBA" id="ARBA00022536"/>
    </source>
</evidence>
<comment type="caution">
    <text evidence="11">Lacks conserved residue(s) required for the propagation of feature annotation.</text>
</comment>
<feature type="domain" description="Cadherin" evidence="17">
    <location>
        <begin position="3101"/>
        <end position="3201"/>
    </location>
</feature>
<feature type="domain" description="Cadherin" evidence="17">
    <location>
        <begin position="1766"/>
        <end position="1879"/>
    </location>
</feature>
<feature type="domain" description="EGF-like" evidence="16">
    <location>
        <begin position="4156"/>
        <end position="4191"/>
    </location>
</feature>
<feature type="domain" description="Cadherin" evidence="17">
    <location>
        <begin position="363"/>
        <end position="458"/>
    </location>
</feature>
<protein>
    <submittedName>
        <fullName evidence="18">Protocadherin Fat 2</fullName>
    </submittedName>
</protein>
<feature type="domain" description="Cadherin" evidence="17">
    <location>
        <begin position="1562"/>
        <end position="1667"/>
    </location>
</feature>
<feature type="domain" description="Cadherin" evidence="17">
    <location>
        <begin position="2801"/>
        <end position="2908"/>
    </location>
</feature>
<evidence type="ECO:0000259" key="16">
    <source>
        <dbReference type="PROSITE" id="PS50026"/>
    </source>
</evidence>
<dbReference type="SUPFAM" id="SSF57196">
    <property type="entry name" value="EGF/Laminin"/>
    <property type="match status" value="1"/>
</dbReference>
<organism evidence="18 19">
    <name type="scientific">Labeo rohita</name>
    <name type="common">Indian major carp</name>
    <name type="synonym">Cyprinus rohita</name>
    <dbReference type="NCBI Taxonomy" id="84645"/>
    <lineage>
        <taxon>Eukaryota</taxon>
        <taxon>Metazoa</taxon>
        <taxon>Chordata</taxon>
        <taxon>Craniata</taxon>
        <taxon>Vertebrata</taxon>
        <taxon>Euteleostomi</taxon>
        <taxon>Actinopterygii</taxon>
        <taxon>Neopterygii</taxon>
        <taxon>Teleostei</taxon>
        <taxon>Ostariophysi</taxon>
        <taxon>Cypriniformes</taxon>
        <taxon>Cyprinidae</taxon>
        <taxon>Labeoninae</taxon>
        <taxon>Labeonini</taxon>
        <taxon>Labeo</taxon>
    </lineage>
</organism>
<dbReference type="SMART" id="SM00112">
    <property type="entry name" value="CA"/>
    <property type="match status" value="32"/>
</dbReference>
<dbReference type="CDD" id="cd00110">
    <property type="entry name" value="LamG"/>
    <property type="match status" value="1"/>
</dbReference>
<feature type="domain" description="Cadherin" evidence="17">
    <location>
        <begin position="2179"/>
        <end position="2279"/>
    </location>
</feature>
<dbReference type="CDD" id="cd11304">
    <property type="entry name" value="Cadherin_repeat"/>
    <property type="match status" value="32"/>
</dbReference>
<dbReference type="PROSITE" id="PS50026">
    <property type="entry name" value="EGF_3"/>
    <property type="match status" value="2"/>
</dbReference>
<keyword evidence="8 11" id="KW-1015">Disulfide bond</keyword>
<feature type="domain" description="Cadherin" evidence="17">
    <location>
        <begin position="817"/>
        <end position="921"/>
    </location>
</feature>
<keyword evidence="14" id="KW-0732">Signal</keyword>
<dbReference type="PRINTS" id="PR00205">
    <property type="entry name" value="CADHERIN"/>
</dbReference>
<dbReference type="InterPro" id="IPR013320">
    <property type="entry name" value="ConA-like_dom_sf"/>
</dbReference>
<evidence type="ECO:0000256" key="10">
    <source>
        <dbReference type="PROSITE-ProRule" id="PRU00043"/>
    </source>
</evidence>
<feature type="domain" description="Cadherin" evidence="17">
    <location>
        <begin position="2384"/>
        <end position="2483"/>
    </location>
</feature>
<feature type="domain" description="Cadherin" evidence="17">
    <location>
        <begin position="1194"/>
        <end position="1305"/>
    </location>
</feature>
<feature type="region of interest" description="Disordered" evidence="12">
    <location>
        <begin position="4300"/>
        <end position="4345"/>
    </location>
</feature>
<dbReference type="Pfam" id="PF23592">
    <property type="entry name" value="Cadherin_CELSR2_9th"/>
    <property type="match status" value="1"/>
</dbReference>
<dbReference type="PROSITE" id="PS00232">
    <property type="entry name" value="CADHERIN_1"/>
    <property type="match status" value="13"/>
</dbReference>
<dbReference type="Gene3D" id="2.10.25.10">
    <property type="entry name" value="Laminin"/>
    <property type="match status" value="1"/>
</dbReference>